<accession>S3DH36</accession>
<evidence type="ECO:0000313" key="1">
    <source>
        <dbReference type="EMBL" id="EPE37025.1"/>
    </source>
</evidence>
<keyword evidence="2" id="KW-1185">Reference proteome</keyword>
<dbReference type="Proteomes" id="UP000016922">
    <property type="component" value="Unassembled WGS sequence"/>
</dbReference>
<organism evidence="1 2">
    <name type="scientific">Glarea lozoyensis (strain ATCC 20868 / MF5171)</name>
    <dbReference type="NCBI Taxonomy" id="1116229"/>
    <lineage>
        <taxon>Eukaryota</taxon>
        <taxon>Fungi</taxon>
        <taxon>Dikarya</taxon>
        <taxon>Ascomycota</taxon>
        <taxon>Pezizomycotina</taxon>
        <taxon>Leotiomycetes</taxon>
        <taxon>Helotiales</taxon>
        <taxon>Helotiaceae</taxon>
        <taxon>Glarea</taxon>
    </lineage>
</organism>
<name>S3DH36_GLAL2</name>
<dbReference type="GeneID" id="19468236"/>
<dbReference type="RefSeq" id="XP_008076340.1">
    <property type="nucleotide sequence ID" value="XM_008078149.1"/>
</dbReference>
<proteinExistence type="predicted"/>
<sequence length="86" mass="9683">MTSQNRSAPTLVSLNAREAPPIMLSLIRSGGKRKNDRIVPRTTSTESPVQIRVLRWSCDQMASVHGNNFPLKSIISNQPWLVERIE</sequence>
<dbReference type="AlphaFoldDB" id="S3DH36"/>
<reference evidence="1 2" key="1">
    <citation type="journal article" date="2013" name="BMC Genomics">
        <title>Genomics-driven discovery of the pneumocandin biosynthetic gene cluster in the fungus Glarea lozoyensis.</title>
        <authorList>
            <person name="Chen L."/>
            <person name="Yue Q."/>
            <person name="Zhang X."/>
            <person name="Xiang M."/>
            <person name="Wang C."/>
            <person name="Li S."/>
            <person name="Che Y."/>
            <person name="Ortiz-Lopez F.J."/>
            <person name="Bills G.F."/>
            <person name="Liu X."/>
            <person name="An Z."/>
        </authorList>
    </citation>
    <scope>NUCLEOTIDE SEQUENCE [LARGE SCALE GENOMIC DNA]</scope>
    <source>
        <strain evidence="2">ATCC 20868 / MF5171</strain>
    </source>
</reference>
<gene>
    <name evidence="1" type="ORF">GLAREA_09188</name>
</gene>
<dbReference type="HOGENOM" id="CLU_2498060_0_0_1"/>
<dbReference type="EMBL" id="KE145352">
    <property type="protein sequence ID" value="EPE37025.1"/>
    <property type="molecule type" value="Genomic_DNA"/>
</dbReference>
<protein>
    <submittedName>
        <fullName evidence="1">Uncharacterized protein</fullName>
    </submittedName>
</protein>
<evidence type="ECO:0000313" key="2">
    <source>
        <dbReference type="Proteomes" id="UP000016922"/>
    </source>
</evidence>
<dbReference type="KEGG" id="glz:GLAREA_09188"/>